<dbReference type="SUPFAM" id="SSF53474">
    <property type="entry name" value="alpha/beta-Hydrolases"/>
    <property type="match status" value="1"/>
</dbReference>
<evidence type="ECO:0000256" key="1">
    <source>
        <dbReference type="ARBA" id="ARBA00022801"/>
    </source>
</evidence>
<dbReference type="EMBL" id="BAUL01000242">
    <property type="protein sequence ID" value="GAD98387.1"/>
    <property type="molecule type" value="Genomic_DNA"/>
</dbReference>
<dbReference type="InterPro" id="IPR029058">
    <property type="entry name" value="AB_hydrolase_fold"/>
</dbReference>
<proteinExistence type="predicted"/>
<dbReference type="PANTHER" id="PTHR48081:SF31">
    <property type="entry name" value="STERYL ACETYL HYDROLASE MUG81-RELATED"/>
    <property type="match status" value="1"/>
</dbReference>
<evidence type="ECO:0000259" key="2">
    <source>
        <dbReference type="Pfam" id="PF07859"/>
    </source>
</evidence>
<feature type="domain" description="Alpha/beta hydrolase fold-3" evidence="2">
    <location>
        <begin position="117"/>
        <end position="338"/>
    </location>
</feature>
<keyword evidence="4" id="KW-1185">Reference proteome</keyword>
<dbReference type="Pfam" id="PF07859">
    <property type="entry name" value="Abhydrolase_3"/>
    <property type="match status" value="1"/>
</dbReference>
<evidence type="ECO:0000313" key="3">
    <source>
        <dbReference type="EMBL" id="GAD98387.1"/>
    </source>
</evidence>
<keyword evidence="1" id="KW-0378">Hydrolase</keyword>
<protein>
    <recommendedName>
        <fullName evidence="2">Alpha/beta hydrolase fold-3 domain-containing protein</fullName>
    </recommendedName>
</protein>
<reference evidence="4" key="1">
    <citation type="journal article" date="2014" name="Genome Announc.">
        <title>Draft genome sequence of the formaldehyde-resistant fungus Byssochlamys spectabilis No. 5 (anamorph Paecilomyces variotii No. 5) (NBRC109023).</title>
        <authorList>
            <person name="Oka T."/>
            <person name="Ekino K."/>
            <person name="Fukuda K."/>
            <person name="Nomura Y."/>
        </authorList>
    </citation>
    <scope>NUCLEOTIDE SEQUENCE [LARGE SCALE GENOMIC DNA]</scope>
    <source>
        <strain evidence="4">No. 5 / NBRC 109023</strain>
    </source>
</reference>
<evidence type="ECO:0000313" key="4">
    <source>
        <dbReference type="Proteomes" id="UP000018001"/>
    </source>
</evidence>
<dbReference type="GO" id="GO:0016787">
    <property type="term" value="F:hydrolase activity"/>
    <property type="evidence" value="ECO:0007669"/>
    <property type="project" value="UniProtKB-KW"/>
</dbReference>
<sequence length="369" mass="41271">MASAMAASSKARLLFNFIIFVLPIAAWNIPKTVLRAWLQRLPVGLSAKNAFLHTYRQWAISVGFRPEIETLSDNATRLMWLGSPKSEKVILFFHGKLSSHSQRCAVKSTDSERRAIGGGYVMPLSEGHLNWMVYTSGKCRNAGLDVSVAILEYDLIPKHPYPRQMIQGIIALKSLLSRGYSPNDIIIGGDSAGGHLSLSLLSHLHHPRPESDLIVELKEPLRGCFLVSPLVSLSNLETRSYNERCSADVLSKNLIREWGDALIKNSPWREEIRNGLGWGMALDVPEKWWQGFDIAKRIIVTGGHEEIFRDHITAFIEVLRRNASVHLTSHMALDEAHDGPLMEFRSHCLPGSSTKALTEWIIATFSEDS</sequence>
<name>V5GBX1_BYSSN</name>
<dbReference type="InterPro" id="IPR013094">
    <property type="entry name" value="AB_hydrolase_3"/>
</dbReference>
<organism evidence="3 4">
    <name type="scientific">Byssochlamys spectabilis (strain No. 5 / NBRC 109023)</name>
    <name type="common">Paecilomyces variotii</name>
    <dbReference type="NCBI Taxonomy" id="1356009"/>
    <lineage>
        <taxon>Eukaryota</taxon>
        <taxon>Fungi</taxon>
        <taxon>Dikarya</taxon>
        <taxon>Ascomycota</taxon>
        <taxon>Pezizomycotina</taxon>
        <taxon>Eurotiomycetes</taxon>
        <taxon>Eurotiomycetidae</taxon>
        <taxon>Eurotiales</taxon>
        <taxon>Thermoascaceae</taxon>
        <taxon>Paecilomyces</taxon>
    </lineage>
</organism>
<dbReference type="HOGENOM" id="CLU_042179_1_0_1"/>
<comment type="caution">
    <text evidence="3">The sequence shown here is derived from an EMBL/GenBank/DDBJ whole genome shotgun (WGS) entry which is preliminary data.</text>
</comment>
<dbReference type="AlphaFoldDB" id="V5GBX1"/>
<dbReference type="PANTHER" id="PTHR48081">
    <property type="entry name" value="AB HYDROLASE SUPERFAMILY PROTEIN C4A8.06C"/>
    <property type="match status" value="1"/>
</dbReference>
<dbReference type="InterPro" id="IPR050300">
    <property type="entry name" value="GDXG_lipolytic_enzyme"/>
</dbReference>
<dbReference type="OrthoDB" id="2152029at2759"/>
<dbReference type="InParanoid" id="V5GBX1"/>
<gene>
    <name evidence="3" type="ORF">PVAR5_7079</name>
</gene>
<dbReference type="eggNOG" id="ENOG502S30A">
    <property type="taxonomic scope" value="Eukaryota"/>
</dbReference>
<dbReference type="Proteomes" id="UP000018001">
    <property type="component" value="Unassembled WGS sequence"/>
</dbReference>
<accession>V5GBX1</accession>
<dbReference type="Gene3D" id="3.40.50.1820">
    <property type="entry name" value="alpha/beta hydrolase"/>
    <property type="match status" value="1"/>
</dbReference>